<dbReference type="STRING" id="1121022.GCA_000376105_03784"/>
<dbReference type="GO" id="GO:0045493">
    <property type="term" value="P:xylan catabolic process"/>
    <property type="evidence" value="ECO:0007669"/>
    <property type="project" value="UniProtKB-KW"/>
</dbReference>
<dbReference type="SUPFAM" id="SSF75005">
    <property type="entry name" value="Arabinanase/levansucrase/invertase"/>
    <property type="match status" value="1"/>
</dbReference>
<proteinExistence type="inferred from homology"/>
<keyword evidence="8" id="KW-0732">Signal</keyword>
<organism evidence="9 10">
    <name type="scientific">Asticcacaulis benevestitus DSM 16100 = ATCC BAA-896</name>
    <dbReference type="NCBI Taxonomy" id="1121022"/>
    <lineage>
        <taxon>Bacteria</taxon>
        <taxon>Pseudomonadati</taxon>
        <taxon>Pseudomonadota</taxon>
        <taxon>Alphaproteobacteria</taxon>
        <taxon>Caulobacterales</taxon>
        <taxon>Caulobacteraceae</taxon>
        <taxon>Asticcacaulis</taxon>
    </lineage>
</organism>
<name>V4PWX4_9CAUL</name>
<keyword evidence="4" id="KW-0119">Carbohydrate metabolism</keyword>
<dbReference type="PANTHER" id="PTHR43772:SF2">
    <property type="entry name" value="PUTATIVE (AFU_ORTHOLOGUE AFUA_2G04480)-RELATED"/>
    <property type="match status" value="1"/>
</dbReference>
<reference evidence="9 10" key="1">
    <citation type="journal article" date="2014" name="Nature">
        <title>Sequential evolution of bacterial morphology by co-option of a developmental regulator.</title>
        <authorList>
            <person name="Jiang C."/>
            <person name="Brown P.J."/>
            <person name="Ducret A."/>
            <person name="Brun Y.V."/>
        </authorList>
    </citation>
    <scope>NUCLEOTIDE SEQUENCE [LARGE SCALE GENOMIC DNA]</scope>
    <source>
        <strain evidence="9 10">DSM 16100</strain>
    </source>
</reference>
<gene>
    <name evidence="9" type="ORF">ABENE_07245</name>
</gene>
<evidence type="ECO:0000256" key="5">
    <source>
        <dbReference type="ARBA" id="ARBA00023295"/>
    </source>
</evidence>
<evidence type="ECO:0000313" key="10">
    <source>
        <dbReference type="Proteomes" id="UP000017837"/>
    </source>
</evidence>
<evidence type="ECO:0000313" key="9">
    <source>
        <dbReference type="EMBL" id="ESQ92891.1"/>
    </source>
</evidence>
<dbReference type="eggNOG" id="COG3507">
    <property type="taxonomic scope" value="Bacteria"/>
</dbReference>
<feature type="signal peptide" evidence="8">
    <location>
        <begin position="1"/>
        <end position="20"/>
    </location>
</feature>
<dbReference type="OrthoDB" id="9760116at2"/>
<dbReference type="EMBL" id="AWGB01000010">
    <property type="protein sequence ID" value="ESQ92891.1"/>
    <property type="molecule type" value="Genomic_DNA"/>
</dbReference>
<feature type="chain" id="PRO_5004725425" description="Arabinan endo-1,5-alpha-L-arabinosidase" evidence="8">
    <location>
        <begin position="21"/>
        <end position="345"/>
    </location>
</feature>
<dbReference type="InterPro" id="IPR006710">
    <property type="entry name" value="Glyco_hydro_43"/>
</dbReference>
<keyword evidence="2" id="KW-0624">Polysaccharide degradation</keyword>
<dbReference type="GO" id="GO:0004553">
    <property type="term" value="F:hydrolase activity, hydrolyzing O-glycosyl compounds"/>
    <property type="evidence" value="ECO:0007669"/>
    <property type="project" value="InterPro"/>
</dbReference>
<comment type="caution">
    <text evidence="9">The sequence shown here is derived from an EMBL/GenBank/DDBJ whole genome shotgun (WGS) entry which is preliminary data.</text>
</comment>
<dbReference type="InterPro" id="IPR023296">
    <property type="entry name" value="Glyco_hydro_beta-prop_sf"/>
</dbReference>
<evidence type="ECO:0000256" key="1">
    <source>
        <dbReference type="ARBA" id="ARBA00009865"/>
    </source>
</evidence>
<dbReference type="PATRIC" id="fig|1121022.4.peg.1449"/>
<keyword evidence="10" id="KW-1185">Reference proteome</keyword>
<dbReference type="PANTHER" id="PTHR43772">
    <property type="entry name" value="ENDO-1,4-BETA-XYLANASE"/>
    <property type="match status" value="1"/>
</dbReference>
<keyword evidence="2" id="KW-0858">Xylan degradation</keyword>
<evidence type="ECO:0000256" key="6">
    <source>
        <dbReference type="PIRSR" id="PIRSR606710-2"/>
    </source>
</evidence>
<evidence type="ECO:0000256" key="3">
    <source>
        <dbReference type="ARBA" id="ARBA00022801"/>
    </source>
</evidence>
<dbReference type="Proteomes" id="UP000017837">
    <property type="component" value="Unassembled WGS sequence"/>
</dbReference>
<keyword evidence="3 7" id="KW-0378">Hydrolase</keyword>
<dbReference type="CDD" id="cd18827">
    <property type="entry name" value="GH43_XlnD-like"/>
    <property type="match status" value="1"/>
</dbReference>
<evidence type="ECO:0008006" key="11">
    <source>
        <dbReference type="Google" id="ProtNLM"/>
    </source>
</evidence>
<feature type="site" description="Important for catalytic activity, responsible for pKa modulation of the active site Glu and correct orientation of both the proton donor and substrate" evidence="6">
    <location>
        <position position="174"/>
    </location>
</feature>
<dbReference type="AlphaFoldDB" id="V4PWX4"/>
<sequence>MKKVALVFGLLLGSAMAAQAGNPIVPGWYADPEIRIFDGQYWIFPTLSAEDTPPAVSPTFSEKQLKLRANPKIWSPFLKQTYMDAFSSDDLVHWQKHDHVLDVKDVSWAAFALWAPSAIEKDGKYYLFFGANDVHAGELGGIGVAVADHPQGPFHDALGHPLVGEIHNGAQPIDQMIFRDDDGQYYMYYGGWKHCNVVKLAPDLKSVVPFPDGETYKEITPDPDYVEGSFMIKRKGVYYLMWSEGEWTGPDYSVAYATATSPFGPFTSQGKILQQDETIARGAGHHSVVNIPGTDDWYIVYHRRPLDTNDGNHREMAIDRMTFGARGLIEPVKMTREGVTPRPLR</sequence>
<protein>
    <recommendedName>
        <fullName evidence="11">Arabinan endo-1,5-alpha-L-arabinosidase</fullName>
    </recommendedName>
</protein>
<dbReference type="InterPro" id="IPR052176">
    <property type="entry name" value="Glycosyl_Hydrlase_43_Enz"/>
</dbReference>
<evidence type="ECO:0000256" key="7">
    <source>
        <dbReference type="RuleBase" id="RU361187"/>
    </source>
</evidence>
<dbReference type="Gene3D" id="2.115.10.20">
    <property type="entry name" value="Glycosyl hydrolase domain, family 43"/>
    <property type="match status" value="1"/>
</dbReference>
<evidence type="ECO:0000256" key="4">
    <source>
        <dbReference type="ARBA" id="ARBA00023277"/>
    </source>
</evidence>
<comment type="similarity">
    <text evidence="1 7">Belongs to the glycosyl hydrolase 43 family.</text>
</comment>
<dbReference type="RefSeq" id="WP_018083469.1">
    <property type="nucleotide sequence ID" value="NZ_AQWM01000033.1"/>
</dbReference>
<dbReference type="Pfam" id="PF04616">
    <property type="entry name" value="Glyco_hydro_43"/>
    <property type="match status" value="1"/>
</dbReference>
<evidence type="ECO:0000256" key="2">
    <source>
        <dbReference type="ARBA" id="ARBA00022651"/>
    </source>
</evidence>
<evidence type="ECO:0000256" key="8">
    <source>
        <dbReference type="SAM" id="SignalP"/>
    </source>
</evidence>
<keyword evidence="5 7" id="KW-0326">Glycosidase</keyword>
<accession>V4PWX4</accession>